<dbReference type="Pfam" id="PF13191">
    <property type="entry name" value="AAA_16"/>
    <property type="match status" value="1"/>
</dbReference>
<evidence type="ECO:0000313" key="5">
    <source>
        <dbReference type="EMBL" id="SCL44306.1"/>
    </source>
</evidence>
<dbReference type="InterPro" id="IPR000792">
    <property type="entry name" value="Tscrpt_reg_LuxR_C"/>
</dbReference>
<dbReference type="SUPFAM" id="SSF48452">
    <property type="entry name" value="TPR-like"/>
    <property type="match status" value="1"/>
</dbReference>
<dbReference type="InterPro" id="IPR016032">
    <property type="entry name" value="Sig_transdc_resp-reg_C-effctor"/>
</dbReference>
<dbReference type="PANTHER" id="PTHR16305">
    <property type="entry name" value="TESTICULAR SOLUBLE ADENYLYL CYCLASE"/>
    <property type="match status" value="1"/>
</dbReference>
<dbReference type="Gene3D" id="3.40.50.300">
    <property type="entry name" value="P-loop containing nucleotide triphosphate hydrolases"/>
    <property type="match status" value="1"/>
</dbReference>
<dbReference type="SUPFAM" id="SSF46894">
    <property type="entry name" value="C-terminal effector domain of the bipartite response regulators"/>
    <property type="match status" value="1"/>
</dbReference>
<feature type="domain" description="HTH luxR-type" evidence="4">
    <location>
        <begin position="886"/>
        <end position="951"/>
    </location>
</feature>
<reference evidence="6" key="1">
    <citation type="submission" date="2016-06" db="EMBL/GenBank/DDBJ databases">
        <authorList>
            <person name="Varghese N."/>
            <person name="Submissions Spin"/>
        </authorList>
    </citation>
    <scope>NUCLEOTIDE SEQUENCE [LARGE SCALE GENOMIC DNA]</scope>
    <source>
        <strain evidence="6">DSM 43903</strain>
    </source>
</reference>
<dbReference type="Pfam" id="PF00196">
    <property type="entry name" value="GerE"/>
    <property type="match status" value="1"/>
</dbReference>
<proteinExistence type="predicted"/>
<dbReference type="AlphaFoldDB" id="A0A1C6TR70"/>
<evidence type="ECO:0000256" key="3">
    <source>
        <dbReference type="SAM" id="MobiDB-lite"/>
    </source>
</evidence>
<keyword evidence="6" id="KW-1185">Reference proteome</keyword>
<dbReference type="InterPro" id="IPR011990">
    <property type="entry name" value="TPR-like_helical_dom_sf"/>
</dbReference>
<feature type="region of interest" description="Disordered" evidence="3">
    <location>
        <begin position="163"/>
        <end position="211"/>
    </location>
</feature>
<dbReference type="Proteomes" id="UP000199001">
    <property type="component" value="Unassembled WGS sequence"/>
</dbReference>
<dbReference type="PROSITE" id="PS50043">
    <property type="entry name" value="HTH_LUXR_2"/>
    <property type="match status" value="1"/>
</dbReference>
<dbReference type="GO" id="GO:0004016">
    <property type="term" value="F:adenylate cyclase activity"/>
    <property type="evidence" value="ECO:0007669"/>
    <property type="project" value="TreeGrafter"/>
</dbReference>
<gene>
    <name evidence="5" type="ORF">GA0070606_0230</name>
</gene>
<name>A0A1C6TR70_9ACTN</name>
<dbReference type="PANTHER" id="PTHR16305:SF35">
    <property type="entry name" value="TRANSCRIPTIONAL ACTIVATOR DOMAIN"/>
    <property type="match status" value="1"/>
</dbReference>
<accession>A0A1C6TR70</accession>
<organism evidence="5 6">
    <name type="scientific">Micromonospora citrea</name>
    <dbReference type="NCBI Taxonomy" id="47855"/>
    <lineage>
        <taxon>Bacteria</taxon>
        <taxon>Bacillati</taxon>
        <taxon>Actinomycetota</taxon>
        <taxon>Actinomycetes</taxon>
        <taxon>Micromonosporales</taxon>
        <taxon>Micromonosporaceae</taxon>
        <taxon>Micromonospora</taxon>
    </lineage>
</organism>
<evidence type="ECO:0000313" key="6">
    <source>
        <dbReference type="Proteomes" id="UP000199001"/>
    </source>
</evidence>
<dbReference type="InterPro" id="IPR027417">
    <property type="entry name" value="P-loop_NTPase"/>
</dbReference>
<evidence type="ECO:0000259" key="4">
    <source>
        <dbReference type="PROSITE" id="PS50043"/>
    </source>
</evidence>
<dbReference type="InterPro" id="IPR036388">
    <property type="entry name" value="WH-like_DNA-bd_sf"/>
</dbReference>
<dbReference type="STRING" id="47855.GA0070606_0230"/>
<dbReference type="GO" id="GO:0003677">
    <property type="term" value="F:DNA binding"/>
    <property type="evidence" value="ECO:0007669"/>
    <property type="project" value="InterPro"/>
</dbReference>
<dbReference type="InterPro" id="IPR041664">
    <property type="entry name" value="AAA_16"/>
</dbReference>
<dbReference type="PROSITE" id="PS00622">
    <property type="entry name" value="HTH_LUXR_1"/>
    <property type="match status" value="1"/>
</dbReference>
<keyword evidence="2" id="KW-0067">ATP-binding</keyword>
<dbReference type="PRINTS" id="PR00038">
    <property type="entry name" value="HTHLUXR"/>
</dbReference>
<dbReference type="SUPFAM" id="SSF52540">
    <property type="entry name" value="P-loop containing nucleoside triphosphate hydrolases"/>
    <property type="match status" value="2"/>
</dbReference>
<dbReference type="Gene3D" id="1.25.40.10">
    <property type="entry name" value="Tetratricopeptide repeat domain"/>
    <property type="match status" value="1"/>
</dbReference>
<dbReference type="GO" id="GO:0005524">
    <property type="term" value="F:ATP binding"/>
    <property type="evidence" value="ECO:0007669"/>
    <property type="project" value="UniProtKB-KW"/>
</dbReference>
<dbReference type="SMART" id="SM00421">
    <property type="entry name" value="HTH_LUXR"/>
    <property type="match status" value="1"/>
</dbReference>
<dbReference type="GO" id="GO:0006355">
    <property type="term" value="P:regulation of DNA-templated transcription"/>
    <property type="evidence" value="ECO:0007669"/>
    <property type="project" value="InterPro"/>
</dbReference>
<evidence type="ECO:0000256" key="1">
    <source>
        <dbReference type="ARBA" id="ARBA00022741"/>
    </source>
</evidence>
<evidence type="ECO:0000256" key="2">
    <source>
        <dbReference type="ARBA" id="ARBA00022840"/>
    </source>
</evidence>
<dbReference type="GO" id="GO:0005737">
    <property type="term" value="C:cytoplasm"/>
    <property type="evidence" value="ECO:0007669"/>
    <property type="project" value="TreeGrafter"/>
</dbReference>
<protein>
    <submittedName>
        <fullName evidence="5">Regulatory protein, luxR family</fullName>
    </submittedName>
</protein>
<dbReference type="RefSeq" id="WP_091094638.1">
    <property type="nucleotide sequence ID" value="NZ_FMHZ01000002.1"/>
</dbReference>
<dbReference type="CDD" id="cd06170">
    <property type="entry name" value="LuxR_C_like"/>
    <property type="match status" value="1"/>
</dbReference>
<sequence>MDGSLVGRDTTVEQVWQALVDGAPVLLEGPSGIGRTALWRAVVARAERAGWLLLTSAPTEAETAVPYAALADVLRPLADQVPALPRPQRVAAEVVLLVAEHDDIVDERAVGAATRSLIEAAVAGDVPVLLAVDDAPWLDQPSERALRFALRRLSRRPAVLLTRRTDGTGPPDVPLTRRTDGTGPPDVPLTRRSHDAGPPDAPLIRPDNAGPPDVPLGLEDGHVGGRPVVRVGVPPLDPAALHRIVRTRLGGTPSRPLVARIARDAGGSPLLAVELARAVLRLPRPPAPDADLPAPPSARHLLAQTMLTLPRRSRDAVRLAALLTVPTVDDLRAAGVPADALDPAEESGLLTVSTRRISFAHPLHAAAVRESIPPGVRRRLHRLLADAVADPDERARQLARCATTADAAVADELAAAAARQRARGAPAVAADWYDRAADLTPPAAGADRDRRRLDAVRCRIDSGDYAAAGVAAETAAERSTGAAHAEALLLRATVAWCVDDLPTAVAVGQRAAAAADGPLAGRVHAHLTLFQDAPEPARRHAEAAIAHLDDTDEHRPLLTAALLLLFFHEVRAGLPARTGLLDRALALEAGEPSFLAGSIPAIWWKATDDHHRARRRLHRMLDLAVARGDEPWQHEILTHLGEAELQAGRLAAAATHVAAARDLGEQLGTGLVGETWLAGLLDAARGRLAEAGSVAEAGLRRADELGDAWSRRLHLQLAGFVALSAGRMDEAATAYGRLVAELDGSGIAEPLAQRFEPDWIEACVGAGDLEAARAGLARLAERHARLPRPWTTLGLARSQVLLRCAVGDDPSAAIAVLADARASVPGDVLPLERARCLLVAGRAYRRSRRRREARDALDAAAAEFTGLGAVAFAEQAHAELDRTGRRSPTPTALTATEERVARLAAQGRTNRDIASTLFISPKTVEANLARVYRKLAISSRAELGATMGRPTGPPGSLPR</sequence>
<dbReference type="EMBL" id="FMHZ01000002">
    <property type="protein sequence ID" value="SCL44306.1"/>
    <property type="molecule type" value="Genomic_DNA"/>
</dbReference>
<keyword evidence="1" id="KW-0547">Nucleotide-binding</keyword>
<dbReference type="Gene3D" id="1.10.10.10">
    <property type="entry name" value="Winged helix-like DNA-binding domain superfamily/Winged helix DNA-binding domain"/>
    <property type="match status" value="1"/>
</dbReference>
<dbReference type="OrthoDB" id="134933at2"/>